<feature type="transmembrane region" description="Helical" evidence="8">
    <location>
        <begin position="272"/>
        <end position="294"/>
    </location>
</feature>
<keyword evidence="4" id="KW-0547">Nucleotide-binding</keyword>
<dbReference type="PROSITE" id="PS50893">
    <property type="entry name" value="ABC_TRANSPORTER_2"/>
    <property type="match status" value="1"/>
</dbReference>
<keyword evidence="7 8" id="KW-0472">Membrane</keyword>
<evidence type="ECO:0000259" key="9">
    <source>
        <dbReference type="PROSITE" id="PS50893"/>
    </source>
</evidence>
<dbReference type="PROSITE" id="PS00211">
    <property type="entry name" value="ABC_TRANSPORTER_1"/>
    <property type="match status" value="1"/>
</dbReference>
<evidence type="ECO:0000313" key="12">
    <source>
        <dbReference type="Proteomes" id="UP000004893"/>
    </source>
</evidence>
<comment type="caution">
    <text evidence="11">The sequence shown here is derived from an EMBL/GenBank/DDBJ whole genome shotgun (WGS) entry which is preliminary data.</text>
</comment>
<feature type="domain" description="ABC transporter" evidence="9">
    <location>
        <begin position="343"/>
        <end position="577"/>
    </location>
</feature>
<dbReference type="FunFam" id="3.40.50.300:FF:000287">
    <property type="entry name" value="Multidrug ABC transporter ATP-binding protein"/>
    <property type="match status" value="1"/>
</dbReference>
<sequence length="587" mass="64482">MESCKGGVTEMIKKLQKKLALSRQGAIDLIKGCAACMLQNISFMFPVGLLYMLVDDLLNGRTVADRAGLYAAGCVLCILLIFFTTWLQYNATYFATYKESGVRRISLAEKLRKIPLAFFGQKDLADLTSTIMADCTFLEQSFSHFIPELFGSIGSTLLISVSLFVYDWRMALAALWVAPVSFAIVALSSRVQEQLSRRQMNAKMDCADGIQECIETLRDLRACNAEKNYLRGLDKKIKAVERRAIISELGTAVFVVSATLVLKLGIATTALTGSALLIGGNLDVMTFFMFLLVVSRLYDPLQSALQNLAAVIATRTNISRMNEILDHHVQSGREMLSNHGCDIEFSHVGFAYNSGETVLKDVSFTAKQGEITALVGPSGGGKTTVSRLAARFWDIDRGTITVGGMDISRIDPEKLLSLYAIVFQDVTLFDNTIMENIRIGRKDATDEEVMAAARLANCDEFAHKLPDGYQSRIGENGCALSGGERQRISIARAFLKNAPIILLDEATASLDVENETLIQSALSRLIRNKTVLVIAHRMRTVAGADKIVVLDNGKVAEEGAPEKLMKKNGVYSHMAKLQTYSQSWALE</sequence>
<feature type="transmembrane region" description="Helical" evidence="8">
    <location>
        <begin position="149"/>
        <end position="166"/>
    </location>
</feature>
<comment type="subcellular location">
    <subcellularLocation>
        <location evidence="1">Cell membrane</location>
        <topology evidence="1">Multi-pass membrane protein</topology>
    </subcellularLocation>
</comment>
<gene>
    <name evidence="11" type="ORF">CLOHYLEM_05374</name>
</gene>
<evidence type="ECO:0000256" key="7">
    <source>
        <dbReference type="ARBA" id="ARBA00023136"/>
    </source>
</evidence>
<dbReference type="GO" id="GO:0016887">
    <property type="term" value="F:ATP hydrolysis activity"/>
    <property type="evidence" value="ECO:0007669"/>
    <property type="project" value="InterPro"/>
</dbReference>
<dbReference type="InterPro" id="IPR011527">
    <property type="entry name" value="ABC1_TM_dom"/>
</dbReference>
<evidence type="ECO:0000256" key="8">
    <source>
        <dbReference type="SAM" id="Phobius"/>
    </source>
</evidence>
<keyword evidence="5 11" id="KW-0067">ATP-binding</keyword>
<organism evidence="11 12">
    <name type="scientific">[Clostridium] hylemonae DSM 15053</name>
    <dbReference type="NCBI Taxonomy" id="553973"/>
    <lineage>
        <taxon>Bacteria</taxon>
        <taxon>Bacillati</taxon>
        <taxon>Bacillota</taxon>
        <taxon>Clostridia</taxon>
        <taxon>Lachnospirales</taxon>
        <taxon>Lachnospiraceae</taxon>
    </lineage>
</organism>
<dbReference type="SUPFAM" id="SSF52540">
    <property type="entry name" value="P-loop containing nucleoside triphosphate hydrolases"/>
    <property type="match status" value="1"/>
</dbReference>
<feature type="transmembrane region" description="Helical" evidence="8">
    <location>
        <begin position="245"/>
        <end position="266"/>
    </location>
</feature>
<dbReference type="PROSITE" id="PS50929">
    <property type="entry name" value="ABC_TM1F"/>
    <property type="match status" value="1"/>
</dbReference>
<dbReference type="InterPro" id="IPR039421">
    <property type="entry name" value="Type_1_exporter"/>
</dbReference>
<accession>C0BZY2</accession>
<dbReference type="eggNOG" id="COG1132">
    <property type="taxonomic scope" value="Bacteria"/>
</dbReference>
<evidence type="ECO:0000259" key="10">
    <source>
        <dbReference type="PROSITE" id="PS50929"/>
    </source>
</evidence>
<evidence type="ECO:0000256" key="5">
    <source>
        <dbReference type="ARBA" id="ARBA00022840"/>
    </source>
</evidence>
<dbReference type="Gene3D" id="1.20.1560.10">
    <property type="entry name" value="ABC transporter type 1, transmembrane domain"/>
    <property type="match status" value="1"/>
</dbReference>
<evidence type="ECO:0000256" key="2">
    <source>
        <dbReference type="ARBA" id="ARBA00022448"/>
    </source>
</evidence>
<proteinExistence type="predicted"/>
<dbReference type="Proteomes" id="UP000004893">
    <property type="component" value="Unassembled WGS sequence"/>
</dbReference>
<protein>
    <submittedName>
        <fullName evidence="11">ABC transporter, ATP-binding protein</fullName>
    </submittedName>
</protein>
<dbReference type="Pfam" id="PF00005">
    <property type="entry name" value="ABC_tran"/>
    <property type="match status" value="1"/>
</dbReference>
<dbReference type="CDD" id="cd07346">
    <property type="entry name" value="ABC_6TM_exporters"/>
    <property type="match status" value="1"/>
</dbReference>
<dbReference type="GO" id="GO:0005886">
    <property type="term" value="C:plasma membrane"/>
    <property type="evidence" value="ECO:0007669"/>
    <property type="project" value="UniProtKB-SubCell"/>
</dbReference>
<keyword evidence="2" id="KW-0813">Transport</keyword>
<keyword evidence="12" id="KW-1185">Reference proteome</keyword>
<keyword evidence="6 8" id="KW-1133">Transmembrane helix</keyword>
<dbReference type="PANTHER" id="PTHR43394:SF1">
    <property type="entry name" value="ATP-BINDING CASSETTE SUB-FAMILY B MEMBER 10, MITOCHONDRIAL"/>
    <property type="match status" value="1"/>
</dbReference>
<dbReference type="PANTHER" id="PTHR43394">
    <property type="entry name" value="ATP-DEPENDENT PERMEASE MDL1, MITOCHONDRIAL"/>
    <property type="match status" value="1"/>
</dbReference>
<feature type="transmembrane region" description="Helical" evidence="8">
    <location>
        <begin position="32"/>
        <end position="54"/>
    </location>
</feature>
<dbReference type="InterPro" id="IPR017871">
    <property type="entry name" value="ABC_transporter-like_CS"/>
</dbReference>
<dbReference type="InterPro" id="IPR036640">
    <property type="entry name" value="ABC1_TM_sf"/>
</dbReference>
<dbReference type="InterPro" id="IPR027417">
    <property type="entry name" value="P-loop_NTPase"/>
</dbReference>
<reference evidence="11" key="2">
    <citation type="submission" date="2013-06" db="EMBL/GenBank/DDBJ databases">
        <title>Draft genome sequence of Clostridium hylemonae (DSM 15053).</title>
        <authorList>
            <person name="Sudarsanam P."/>
            <person name="Ley R."/>
            <person name="Guruge J."/>
            <person name="Turnbaugh P.J."/>
            <person name="Mahowald M."/>
            <person name="Liep D."/>
            <person name="Gordon J."/>
        </authorList>
    </citation>
    <scope>NUCLEOTIDE SEQUENCE</scope>
    <source>
        <strain evidence="11">DSM 15053</strain>
    </source>
</reference>
<evidence type="ECO:0000256" key="1">
    <source>
        <dbReference type="ARBA" id="ARBA00004651"/>
    </source>
</evidence>
<dbReference type="STRING" id="553973.CLOHYLEM_05374"/>
<dbReference type="InterPro" id="IPR003439">
    <property type="entry name" value="ABC_transporter-like_ATP-bd"/>
</dbReference>
<dbReference type="EMBL" id="ABYI02000019">
    <property type="protein sequence ID" value="EEG74710.1"/>
    <property type="molecule type" value="Genomic_DNA"/>
</dbReference>
<dbReference type="Gene3D" id="3.40.50.300">
    <property type="entry name" value="P-loop containing nucleotide triphosphate hydrolases"/>
    <property type="match status" value="1"/>
</dbReference>
<name>C0BZY2_9FIRM</name>
<dbReference type="GO" id="GO:0005524">
    <property type="term" value="F:ATP binding"/>
    <property type="evidence" value="ECO:0007669"/>
    <property type="project" value="UniProtKB-KW"/>
</dbReference>
<feature type="domain" description="ABC transmembrane type-1" evidence="10">
    <location>
        <begin position="32"/>
        <end position="313"/>
    </location>
</feature>
<dbReference type="AlphaFoldDB" id="C0BZY2"/>
<keyword evidence="3 8" id="KW-0812">Transmembrane</keyword>
<evidence type="ECO:0000313" key="11">
    <source>
        <dbReference type="EMBL" id="EEG74710.1"/>
    </source>
</evidence>
<dbReference type="InterPro" id="IPR003593">
    <property type="entry name" value="AAA+_ATPase"/>
</dbReference>
<dbReference type="SMART" id="SM00382">
    <property type="entry name" value="AAA"/>
    <property type="match status" value="1"/>
</dbReference>
<evidence type="ECO:0000256" key="4">
    <source>
        <dbReference type="ARBA" id="ARBA00022741"/>
    </source>
</evidence>
<evidence type="ECO:0000256" key="6">
    <source>
        <dbReference type="ARBA" id="ARBA00022989"/>
    </source>
</evidence>
<dbReference type="Pfam" id="PF00664">
    <property type="entry name" value="ABC_membrane"/>
    <property type="match status" value="1"/>
</dbReference>
<evidence type="ECO:0000256" key="3">
    <source>
        <dbReference type="ARBA" id="ARBA00022692"/>
    </source>
</evidence>
<dbReference type="HOGENOM" id="CLU_000604_84_9_9"/>
<dbReference type="GO" id="GO:0015421">
    <property type="term" value="F:ABC-type oligopeptide transporter activity"/>
    <property type="evidence" value="ECO:0007669"/>
    <property type="project" value="TreeGrafter"/>
</dbReference>
<feature type="transmembrane region" description="Helical" evidence="8">
    <location>
        <begin position="172"/>
        <end position="191"/>
    </location>
</feature>
<feature type="transmembrane region" description="Helical" evidence="8">
    <location>
        <begin position="69"/>
        <end position="89"/>
    </location>
</feature>
<reference evidence="11" key="1">
    <citation type="submission" date="2009-02" db="EMBL/GenBank/DDBJ databases">
        <authorList>
            <person name="Fulton L."/>
            <person name="Clifton S."/>
            <person name="Fulton B."/>
            <person name="Xu J."/>
            <person name="Minx P."/>
            <person name="Pepin K.H."/>
            <person name="Johnson M."/>
            <person name="Bhonagiri V."/>
            <person name="Nash W.E."/>
            <person name="Mardis E.R."/>
            <person name="Wilson R.K."/>
        </authorList>
    </citation>
    <scope>NUCLEOTIDE SEQUENCE [LARGE SCALE GENOMIC DNA]</scope>
    <source>
        <strain evidence="11">DSM 15053</strain>
    </source>
</reference>
<dbReference type="SUPFAM" id="SSF90123">
    <property type="entry name" value="ABC transporter transmembrane region"/>
    <property type="match status" value="1"/>
</dbReference>